<reference evidence="1 2" key="1">
    <citation type="submission" date="2024-02" db="EMBL/GenBank/DDBJ databases">
        <authorList>
            <consortium name="ELIXIR-Norway"/>
            <consortium name="Elixir Norway"/>
        </authorList>
    </citation>
    <scope>NUCLEOTIDE SEQUENCE [LARGE SCALE GENOMIC DNA]</scope>
</reference>
<keyword evidence="2" id="KW-1185">Reference proteome</keyword>
<dbReference type="Proteomes" id="UP001497444">
    <property type="component" value="Chromosome 1"/>
</dbReference>
<dbReference type="EMBL" id="OZ020096">
    <property type="protein sequence ID" value="CAK9254802.1"/>
    <property type="molecule type" value="Genomic_DNA"/>
</dbReference>
<gene>
    <name evidence="1" type="ORF">CSSPJE1EN1_LOCUS280</name>
</gene>
<proteinExistence type="predicted"/>
<accession>A0ABP0VMX6</accession>
<evidence type="ECO:0000313" key="1">
    <source>
        <dbReference type="EMBL" id="CAK9254802.1"/>
    </source>
</evidence>
<sequence length="83" mass="9518">MQAPHLVVQGSRDPHLAMQALHFVNAQHPYLGMRDLRAFNSAADFDDDDDVHGWGLKKKKKIKKMTKIFSEGVLLPIWEPHSR</sequence>
<protein>
    <submittedName>
        <fullName evidence="1">Uncharacterized protein</fullName>
    </submittedName>
</protein>
<evidence type="ECO:0000313" key="2">
    <source>
        <dbReference type="Proteomes" id="UP001497444"/>
    </source>
</evidence>
<name>A0ABP0VMX6_9BRYO</name>
<organism evidence="1 2">
    <name type="scientific">Sphagnum jensenii</name>
    <dbReference type="NCBI Taxonomy" id="128206"/>
    <lineage>
        <taxon>Eukaryota</taxon>
        <taxon>Viridiplantae</taxon>
        <taxon>Streptophyta</taxon>
        <taxon>Embryophyta</taxon>
        <taxon>Bryophyta</taxon>
        <taxon>Sphagnophytina</taxon>
        <taxon>Sphagnopsida</taxon>
        <taxon>Sphagnales</taxon>
        <taxon>Sphagnaceae</taxon>
        <taxon>Sphagnum</taxon>
    </lineage>
</organism>